<dbReference type="SUPFAM" id="SSF46785">
    <property type="entry name" value="Winged helix' DNA-binding domain"/>
    <property type="match status" value="1"/>
</dbReference>
<dbReference type="Proteomes" id="UP001224433">
    <property type="component" value="Plasmid unnamed1"/>
</dbReference>
<evidence type="ECO:0000259" key="1">
    <source>
        <dbReference type="Pfam" id="PF03551"/>
    </source>
</evidence>
<dbReference type="PANTHER" id="PTHR33169">
    <property type="entry name" value="PADR-FAMILY TRANSCRIPTIONAL REGULATOR"/>
    <property type="match status" value="1"/>
</dbReference>
<feature type="domain" description="Transcription regulator PadR N-terminal" evidence="1">
    <location>
        <begin position="21"/>
        <end position="78"/>
    </location>
</feature>
<name>A0ABY9JS74_9ACTN</name>
<dbReference type="InterPro" id="IPR005149">
    <property type="entry name" value="Tscrpt_reg_PadR_N"/>
</dbReference>
<keyword evidence="2" id="KW-0614">Plasmid</keyword>
<organism evidence="2 3">
    <name type="scientific">Streptomyces glycanivorans</name>
    <dbReference type="NCBI Taxonomy" id="3033808"/>
    <lineage>
        <taxon>Bacteria</taxon>
        <taxon>Bacillati</taxon>
        <taxon>Actinomycetota</taxon>
        <taxon>Actinomycetes</taxon>
        <taxon>Kitasatosporales</taxon>
        <taxon>Streptomycetaceae</taxon>
        <taxon>Streptomyces</taxon>
    </lineage>
</organism>
<evidence type="ECO:0000313" key="2">
    <source>
        <dbReference type="EMBL" id="WLQ69404.1"/>
    </source>
</evidence>
<dbReference type="Pfam" id="PF03551">
    <property type="entry name" value="PadR"/>
    <property type="match status" value="1"/>
</dbReference>
<protein>
    <submittedName>
        <fullName evidence="2">Helix-turn-helix transcriptional regulator</fullName>
    </submittedName>
</protein>
<accession>A0ABY9JS74</accession>
<dbReference type="InterPro" id="IPR052509">
    <property type="entry name" value="Metal_resp_DNA-bind_regulator"/>
</dbReference>
<dbReference type="EMBL" id="CP120984">
    <property type="protein sequence ID" value="WLQ69404.1"/>
    <property type="molecule type" value="Genomic_DNA"/>
</dbReference>
<sequence length="104" mass="11615">MTMATRAVLYALLKHPAEEHYGLQIADAADLPGGTIYPILIRLEQCGWLESRWEEIDISVEGRPKRRYYRLSEKGAQAAPLALAKADGRKRRRSLVLRPGGGEA</sequence>
<proteinExistence type="predicted"/>
<reference evidence="2 3" key="1">
    <citation type="submission" date="2023-03" db="EMBL/GenBank/DDBJ databases">
        <title>Isolation and description of six Streptomyces strains from soil environments, able to metabolize different microbial glucans.</title>
        <authorList>
            <person name="Widen T."/>
            <person name="Larsbrink J."/>
        </authorList>
    </citation>
    <scope>NUCLEOTIDE SEQUENCE [LARGE SCALE GENOMIC DNA]</scope>
    <source>
        <strain evidence="2 3">Alt3</strain>
        <plasmid evidence="2 3">unnamed1</plasmid>
    </source>
</reference>
<dbReference type="PANTHER" id="PTHR33169:SF14">
    <property type="entry name" value="TRANSCRIPTIONAL REGULATOR RV3488"/>
    <property type="match status" value="1"/>
</dbReference>
<gene>
    <name evidence="2" type="ORF">P8A20_37355</name>
</gene>
<geneLocation type="plasmid" evidence="2 3">
    <name>unnamed1</name>
</geneLocation>
<dbReference type="InterPro" id="IPR036390">
    <property type="entry name" value="WH_DNA-bd_sf"/>
</dbReference>
<keyword evidence="3" id="KW-1185">Reference proteome</keyword>
<dbReference type="Gene3D" id="1.10.10.10">
    <property type="entry name" value="Winged helix-like DNA-binding domain superfamily/Winged helix DNA-binding domain"/>
    <property type="match status" value="1"/>
</dbReference>
<dbReference type="InterPro" id="IPR036388">
    <property type="entry name" value="WH-like_DNA-bd_sf"/>
</dbReference>
<evidence type="ECO:0000313" key="3">
    <source>
        <dbReference type="Proteomes" id="UP001224433"/>
    </source>
</evidence>